<dbReference type="Pfam" id="PF11093">
    <property type="entry name" value="Mitochondr_Som1"/>
    <property type="match status" value="1"/>
</dbReference>
<dbReference type="EMBL" id="CP119961">
    <property type="protein sequence ID" value="WFD39757.1"/>
    <property type="molecule type" value="Genomic_DNA"/>
</dbReference>
<dbReference type="RefSeq" id="XP_060122654.1">
    <property type="nucleotide sequence ID" value="XM_060266671.1"/>
</dbReference>
<reference evidence="1" key="1">
    <citation type="submission" date="2023-03" db="EMBL/GenBank/DDBJ databases">
        <title>Mating type loci evolution in Malassezia.</title>
        <authorList>
            <person name="Coelho M.A."/>
        </authorList>
    </citation>
    <scope>NUCLEOTIDE SEQUENCE</scope>
    <source>
        <strain evidence="1">CBS 9431</strain>
    </source>
</reference>
<protein>
    <submittedName>
        <fullName evidence="1">Uncharacterized protein</fullName>
    </submittedName>
</protein>
<dbReference type="AlphaFoldDB" id="A0AAF0F7J7"/>
<keyword evidence="2" id="KW-1185">Reference proteome</keyword>
<dbReference type="InterPro" id="IPR024645">
    <property type="entry name" value="Mitochondr_Som1"/>
</dbReference>
<accession>A0AAF0F7J7</accession>
<dbReference type="GO" id="GO:0042720">
    <property type="term" value="C:mitochondrial inner membrane peptidase complex"/>
    <property type="evidence" value="ECO:0007669"/>
    <property type="project" value="InterPro"/>
</dbReference>
<organism evidence="1 2">
    <name type="scientific">Malassezia japonica</name>
    <dbReference type="NCBI Taxonomy" id="223818"/>
    <lineage>
        <taxon>Eukaryota</taxon>
        <taxon>Fungi</taxon>
        <taxon>Dikarya</taxon>
        <taxon>Basidiomycota</taxon>
        <taxon>Ustilaginomycotina</taxon>
        <taxon>Malasseziomycetes</taxon>
        <taxon>Malasseziales</taxon>
        <taxon>Malasseziaceae</taxon>
        <taxon>Malassezia</taxon>
    </lineage>
</organism>
<gene>
    <name evidence="1" type="ORF">MJAP1_002738</name>
</gene>
<sequence length="88" mass="10310">MPREGGEACALAELVQFHCQLQHHRILCQPVERVFRMCPRRPAVEVTQLVEYDEHNKPYLPEAFADYTPHTHTWDGRPRADARDVKDE</sequence>
<name>A0AAF0F7J7_9BASI</name>
<dbReference type="Proteomes" id="UP001217754">
    <property type="component" value="Chromosome 4"/>
</dbReference>
<evidence type="ECO:0000313" key="1">
    <source>
        <dbReference type="EMBL" id="WFD39757.1"/>
    </source>
</evidence>
<dbReference type="GeneID" id="85226389"/>
<evidence type="ECO:0000313" key="2">
    <source>
        <dbReference type="Proteomes" id="UP001217754"/>
    </source>
</evidence>
<proteinExistence type="predicted"/>